<dbReference type="PANTHER" id="PTHR33279:SF18">
    <property type="entry name" value="SULFUR CARRIER PROTEIN MJ0990-RELATED"/>
    <property type="match status" value="1"/>
</dbReference>
<dbReference type="InterPro" id="IPR036868">
    <property type="entry name" value="TusA-like_sf"/>
</dbReference>
<sequence>MGLAGCKIDSVVDITGKICPYTVMEVRDALKGIETGQVLEVITDYKPAATESIPNFCQKKKYPVEVIENSDATFRLLIKKEE</sequence>
<evidence type="ECO:0000259" key="2">
    <source>
        <dbReference type="PROSITE" id="PS01148"/>
    </source>
</evidence>
<feature type="domain" description="UPF0033" evidence="2">
    <location>
        <begin position="12"/>
        <end position="36"/>
    </location>
</feature>
<evidence type="ECO:0000313" key="3">
    <source>
        <dbReference type="EMBL" id="OIP38570.1"/>
    </source>
</evidence>
<evidence type="ECO:0000256" key="1">
    <source>
        <dbReference type="ARBA" id="ARBA00008984"/>
    </source>
</evidence>
<dbReference type="Pfam" id="PF01206">
    <property type="entry name" value="TusA"/>
    <property type="match status" value="1"/>
</dbReference>
<dbReference type="CDD" id="cd00291">
    <property type="entry name" value="SirA_YedF_YeeD"/>
    <property type="match status" value="1"/>
</dbReference>
<accession>A0A1J5E1U8</accession>
<dbReference type="STRING" id="1817895.AUJ95_06440"/>
<dbReference type="EMBL" id="MNYI01000174">
    <property type="protein sequence ID" value="OIP38570.1"/>
    <property type="molecule type" value="Genomic_DNA"/>
</dbReference>
<protein>
    <recommendedName>
        <fullName evidence="2">UPF0033 domain-containing protein</fullName>
    </recommendedName>
</protein>
<reference evidence="3 4" key="1">
    <citation type="journal article" date="2016" name="Environ. Microbiol.">
        <title>Genomic resolution of a cold subsurface aquifer community provides metabolic insights for novel microbes adapted to high CO concentrations.</title>
        <authorList>
            <person name="Probst A.J."/>
            <person name="Castelle C.J."/>
            <person name="Singh A."/>
            <person name="Brown C.T."/>
            <person name="Anantharaman K."/>
            <person name="Sharon I."/>
            <person name="Hug L.A."/>
            <person name="Burstein D."/>
            <person name="Emerson J.B."/>
            <person name="Thomas B.C."/>
            <person name="Banfield J.F."/>
        </authorList>
    </citation>
    <scope>NUCLEOTIDE SEQUENCE [LARGE SCALE GENOMIC DNA]</scope>
    <source>
        <strain evidence="3">CG2_30_40_21</strain>
    </source>
</reference>
<dbReference type="PROSITE" id="PS01148">
    <property type="entry name" value="UPF0033"/>
    <property type="match status" value="1"/>
</dbReference>
<dbReference type="InterPro" id="IPR001455">
    <property type="entry name" value="TusA-like"/>
</dbReference>
<dbReference type="Proteomes" id="UP000183085">
    <property type="component" value="Unassembled WGS sequence"/>
</dbReference>
<comment type="similarity">
    <text evidence="1">Belongs to the sulfur carrier protein TusA family.</text>
</comment>
<organism evidence="3 4">
    <name type="scientific">Candidatus Desantisbacteria bacterium CG2_30_40_21</name>
    <dbReference type="NCBI Taxonomy" id="1817895"/>
    <lineage>
        <taxon>Bacteria</taxon>
        <taxon>Candidatus Desantisiibacteriota</taxon>
    </lineage>
</organism>
<dbReference type="PANTHER" id="PTHR33279">
    <property type="entry name" value="SULFUR CARRIER PROTEIN YEDF-RELATED"/>
    <property type="match status" value="1"/>
</dbReference>
<name>A0A1J5E1U8_9BACT</name>
<gene>
    <name evidence="3" type="ORF">AUJ95_06440</name>
</gene>
<proteinExistence type="inferred from homology"/>
<dbReference type="SUPFAM" id="SSF64307">
    <property type="entry name" value="SirA-like"/>
    <property type="match status" value="1"/>
</dbReference>
<dbReference type="AlphaFoldDB" id="A0A1J5E1U8"/>
<dbReference type="Gene3D" id="3.30.110.40">
    <property type="entry name" value="TusA-like domain"/>
    <property type="match status" value="1"/>
</dbReference>
<comment type="caution">
    <text evidence="3">The sequence shown here is derived from an EMBL/GenBank/DDBJ whole genome shotgun (WGS) entry which is preliminary data.</text>
</comment>
<evidence type="ECO:0000313" key="4">
    <source>
        <dbReference type="Proteomes" id="UP000183085"/>
    </source>
</evidence>